<evidence type="ECO:0000313" key="2">
    <source>
        <dbReference type="Proteomes" id="UP000254220"/>
    </source>
</evidence>
<sequence>MALNEGQIVTLAVDEIIETISAITPMAQKAKKYTPPAASMQRSSNTIWMPVEQESPTQEGWDLTDKATGLLELNVAVNMGEPDNDFFQLRADDLRDETAYRHRIQSAARKLANNVELKVANMAAEMGSLVITSPDAIGTNTADAWNFVADAEELMFSRELNRDMGTSYFFNPQDYKKAGYDLTKRDIFGRIPEEAYRDGTIQRQVAGFDDVLRSPKLPVLTKSTATGITVSGAQSFKPVAWQLDNDGNKVNVDNRFCYRHPVCNYRPETRRQNFVYWREVPWSDG</sequence>
<keyword evidence="1" id="KW-0167">Capsid protein</keyword>
<dbReference type="Gene3D" id="2.40.30.240">
    <property type="match status" value="1"/>
</dbReference>
<dbReference type="AlphaFoldDB" id="A0A379XUH6"/>
<reference evidence="1 2" key="1">
    <citation type="submission" date="2018-06" db="EMBL/GenBank/DDBJ databases">
        <authorList>
            <consortium name="Pathogen Informatics"/>
            <person name="Doyle S."/>
        </authorList>
    </citation>
    <scope>NUCLEOTIDE SEQUENCE [LARGE SCALE GENOMIC DNA]</scope>
    <source>
        <strain evidence="1 2">NCTC12420</strain>
    </source>
</reference>
<proteinExistence type="predicted"/>
<organism evidence="1 2">
    <name type="scientific">Salmonella enterica subsp. indica</name>
    <dbReference type="NCBI Taxonomy" id="59207"/>
    <lineage>
        <taxon>Bacteria</taxon>
        <taxon>Pseudomonadati</taxon>
        <taxon>Pseudomonadota</taxon>
        <taxon>Gammaproteobacteria</taxon>
        <taxon>Enterobacterales</taxon>
        <taxon>Enterobacteriaceae</taxon>
        <taxon>Salmonella</taxon>
    </lineage>
</organism>
<dbReference type="Proteomes" id="UP000254220">
    <property type="component" value="Unassembled WGS sequence"/>
</dbReference>
<dbReference type="InterPro" id="IPR024659">
    <property type="entry name" value="Phage_coat_Gp5"/>
</dbReference>
<name>A0A379XUH6_SALER</name>
<protein>
    <submittedName>
        <fullName evidence="1">Coat protein</fullName>
    </submittedName>
</protein>
<dbReference type="Pfam" id="PF11651">
    <property type="entry name" value="P22_CoatProtein"/>
    <property type="match status" value="1"/>
</dbReference>
<keyword evidence="1" id="KW-0946">Virion</keyword>
<evidence type="ECO:0000313" key="1">
    <source>
        <dbReference type="EMBL" id="SUI03895.1"/>
    </source>
</evidence>
<dbReference type="EMBL" id="UGYB01000001">
    <property type="protein sequence ID" value="SUI03895.1"/>
    <property type="molecule type" value="Genomic_DNA"/>
</dbReference>
<gene>
    <name evidence="1" type="ORF">NCTC12420_03716</name>
</gene>
<accession>A0A379XUH6</accession>